<evidence type="ECO:0000256" key="6">
    <source>
        <dbReference type="SAM" id="MobiDB-lite"/>
    </source>
</evidence>
<keyword evidence="4" id="KW-0238">DNA-binding</keyword>
<dbReference type="EMBL" id="FNHE01000002">
    <property type="protein sequence ID" value="SDL89502.1"/>
    <property type="molecule type" value="Genomic_DNA"/>
</dbReference>
<keyword evidence="9" id="KW-1185">Reference proteome</keyword>
<accession>A0A1G9NSE1</accession>
<dbReference type="PANTHER" id="PTHR43133:SF8">
    <property type="entry name" value="RNA POLYMERASE SIGMA FACTOR HI_1459-RELATED"/>
    <property type="match status" value="1"/>
</dbReference>
<evidence type="ECO:0000256" key="5">
    <source>
        <dbReference type="ARBA" id="ARBA00023163"/>
    </source>
</evidence>
<name>A0A1G9NSE1_9ACTN</name>
<feature type="domain" description="RNA polymerase sigma-70 region 2" evidence="7">
    <location>
        <begin position="25"/>
        <end position="91"/>
    </location>
</feature>
<organism evidence="8 9">
    <name type="scientific">Geodermatophilus siccatus</name>
    <dbReference type="NCBI Taxonomy" id="1137991"/>
    <lineage>
        <taxon>Bacteria</taxon>
        <taxon>Bacillati</taxon>
        <taxon>Actinomycetota</taxon>
        <taxon>Actinomycetes</taxon>
        <taxon>Geodermatophilales</taxon>
        <taxon>Geodermatophilaceae</taxon>
        <taxon>Geodermatophilus</taxon>
    </lineage>
</organism>
<proteinExistence type="inferred from homology"/>
<protein>
    <submittedName>
        <fullName evidence="8">RNA polymerase sigma factor, sigma-70 family</fullName>
    </submittedName>
</protein>
<dbReference type="Gene3D" id="1.10.10.10">
    <property type="entry name" value="Winged helix-like DNA-binding domain superfamily/Winged helix DNA-binding domain"/>
    <property type="match status" value="1"/>
</dbReference>
<dbReference type="InterPro" id="IPR013324">
    <property type="entry name" value="RNA_pol_sigma_r3/r4-like"/>
</dbReference>
<comment type="similarity">
    <text evidence="1">Belongs to the sigma-70 factor family. ECF subfamily.</text>
</comment>
<dbReference type="GO" id="GO:0006352">
    <property type="term" value="P:DNA-templated transcription initiation"/>
    <property type="evidence" value="ECO:0007669"/>
    <property type="project" value="InterPro"/>
</dbReference>
<dbReference type="SUPFAM" id="SSF88946">
    <property type="entry name" value="Sigma2 domain of RNA polymerase sigma factors"/>
    <property type="match status" value="1"/>
</dbReference>
<dbReference type="Proteomes" id="UP000198680">
    <property type="component" value="Unassembled WGS sequence"/>
</dbReference>
<dbReference type="AlphaFoldDB" id="A0A1G9NSE1"/>
<evidence type="ECO:0000256" key="2">
    <source>
        <dbReference type="ARBA" id="ARBA00023015"/>
    </source>
</evidence>
<dbReference type="Pfam" id="PF04542">
    <property type="entry name" value="Sigma70_r2"/>
    <property type="match status" value="1"/>
</dbReference>
<evidence type="ECO:0000256" key="3">
    <source>
        <dbReference type="ARBA" id="ARBA00023082"/>
    </source>
</evidence>
<evidence type="ECO:0000259" key="7">
    <source>
        <dbReference type="Pfam" id="PF04542"/>
    </source>
</evidence>
<evidence type="ECO:0000313" key="8">
    <source>
        <dbReference type="EMBL" id="SDL89502.1"/>
    </source>
</evidence>
<gene>
    <name evidence="8" type="ORF">SAMN05660642_01166</name>
</gene>
<dbReference type="OrthoDB" id="265863at2"/>
<dbReference type="InterPro" id="IPR014284">
    <property type="entry name" value="RNA_pol_sigma-70_dom"/>
</dbReference>
<dbReference type="NCBIfam" id="TIGR02937">
    <property type="entry name" value="sigma70-ECF"/>
    <property type="match status" value="1"/>
</dbReference>
<dbReference type="InterPro" id="IPR007627">
    <property type="entry name" value="RNA_pol_sigma70_r2"/>
</dbReference>
<dbReference type="GO" id="GO:0003677">
    <property type="term" value="F:DNA binding"/>
    <property type="evidence" value="ECO:0007669"/>
    <property type="project" value="UniProtKB-KW"/>
</dbReference>
<dbReference type="GO" id="GO:0016987">
    <property type="term" value="F:sigma factor activity"/>
    <property type="evidence" value="ECO:0007669"/>
    <property type="project" value="UniProtKB-KW"/>
</dbReference>
<dbReference type="InterPro" id="IPR036388">
    <property type="entry name" value="WH-like_DNA-bd_sf"/>
</dbReference>
<keyword evidence="2" id="KW-0805">Transcription regulation</keyword>
<keyword evidence="5" id="KW-0804">Transcription</keyword>
<dbReference type="InterPro" id="IPR039425">
    <property type="entry name" value="RNA_pol_sigma-70-like"/>
</dbReference>
<dbReference type="STRING" id="1137991.SAMN05660642_01166"/>
<dbReference type="SUPFAM" id="SSF88659">
    <property type="entry name" value="Sigma3 and sigma4 domains of RNA polymerase sigma factors"/>
    <property type="match status" value="1"/>
</dbReference>
<keyword evidence="3" id="KW-0731">Sigma factor</keyword>
<dbReference type="RefSeq" id="WP_091214981.1">
    <property type="nucleotide sequence ID" value="NZ_FNHE01000002.1"/>
</dbReference>
<dbReference type="PANTHER" id="PTHR43133">
    <property type="entry name" value="RNA POLYMERASE ECF-TYPE SIGMA FACTO"/>
    <property type="match status" value="1"/>
</dbReference>
<evidence type="ECO:0000256" key="1">
    <source>
        <dbReference type="ARBA" id="ARBA00010641"/>
    </source>
</evidence>
<evidence type="ECO:0000256" key="4">
    <source>
        <dbReference type="ARBA" id="ARBA00023125"/>
    </source>
</evidence>
<dbReference type="Gene3D" id="1.10.1740.10">
    <property type="match status" value="1"/>
</dbReference>
<dbReference type="InterPro" id="IPR013325">
    <property type="entry name" value="RNA_pol_sigma_r2"/>
</dbReference>
<feature type="region of interest" description="Disordered" evidence="6">
    <location>
        <begin position="87"/>
        <end position="120"/>
    </location>
</feature>
<sequence length="193" mass="20928">MDAAEVTGLVRRAAQGDQRAWQGIVDEYSGLVWSVARGFRLSEAQTADAVQTTWLRLVEHLAEIREPERLPGWLRTTTRRACLAAARQSHRESPVDAAEQCSAFDHGGHTDDGPETSAVRQDQQVLVRRAVATLPPRHRALLGMLVSSPPVSYEEISAGLGIPVGSIGPTRARILGRLRTALETAGLHDAALN</sequence>
<reference evidence="9" key="1">
    <citation type="submission" date="2016-10" db="EMBL/GenBank/DDBJ databases">
        <authorList>
            <person name="Varghese N."/>
            <person name="Submissions S."/>
        </authorList>
    </citation>
    <scope>NUCLEOTIDE SEQUENCE [LARGE SCALE GENOMIC DNA]</scope>
    <source>
        <strain evidence="9">DSM 45419</strain>
    </source>
</reference>
<evidence type="ECO:0000313" key="9">
    <source>
        <dbReference type="Proteomes" id="UP000198680"/>
    </source>
</evidence>